<dbReference type="InterPro" id="IPR014729">
    <property type="entry name" value="Rossmann-like_a/b/a_fold"/>
</dbReference>
<evidence type="ECO:0008006" key="3">
    <source>
        <dbReference type="Google" id="ProtNLM"/>
    </source>
</evidence>
<dbReference type="EMBL" id="FMZK01000011">
    <property type="protein sequence ID" value="SDD75893.1"/>
    <property type="molecule type" value="Genomic_DNA"/>
</dbReference>
<name>A0A1G6XDP1_9ACTN</name>
<gene>
    <name evidence="1" type="ORF">SAMN05216505_111173</name>
</gene>
<keyword evidence="2" id="KW-1185">Reference proteome</keyword>
<dbReference type="STRING" id="67344.SAMN05216505_111173"/>
<evidence type="ECO:0000313" key="2">
    <source>
        <dbReference type="Proteomes" id="UP000182100"/>
    </source>
</evidence>
<dbReference type="AlphaFoldDB" id="A0A1G6XDP1"/>
<reference evidence="2" key="1">
    <citation type="submission" date="2016-10" db="EMBL/GenBank/DDBJ databases">
        <authorList>
            <person name="Varghese N."/>
            <person name="Submissions S."/>
        </authorList>
    </citation>
    <scope>NUCLEOTIDE SEQUENCE [LARGE SCALE GENOMIC DNA]</scope>
    <source>
        <strain evidence="2">CGMCC 4.3504</strain>
    </source>
</reference>
<dbReference type="RefSeq" id="WP_074995211.1">
    <property type="nucleotide sequence ID" value="NZ_FMZK01000011.1"/>
</dbReference>
<dbReference type="Proteomes" id="UP000182100">
    <property type="component" value="Unassembled WGS sequence"/>
</dbReference>
<sequence length="163" mass="16626">MTTLRLDGQSPVTTPRPPVHVYTVSGTRPGGGILVVLTGSRADQDAAAHAGRLAARTGAPLTAAVAVRSTGYGTSALLHHARARRFAHRTDTVLATRTDDLAEAGPYRSATLVLPAGANPYLSLPAGAVHRLARRTGATTVVAPVPAHNAAGHLVHVHPGAGP</sequence>
<accession>A0A1G6XDP1</accession>
<dbReference type="SUPFAM" id="SSF52402">
    <property type="entry name" value="Adenine nucleotide alpha hydrolases-like"/>
    <property type="match status" value="1"/>
</dbReference>
<protein>
    <recommendedName>
        <fullName evidence="3">Universal stress protein family protein</fullName>
    </recommendedName>
</protein>
<organism evidence="1 2">
    <name type="scientific">Streptomyces prasinopilosus</name>
    <dbReference type="NCBI Taxonomy" id="67344"/>
    <lineage>
        <taxon>Bacteria</taxon>
        <taxon>Bacillati</taxon>
        <taxon>Actinomycetota</taxon>
        <taxon>Actinomycetes</taxon>
        <taxon>Kitasatosporales</taxon>
        <taxon>Streptomycetaceae</taxon>
        <taxon>Streptomyces</taxon>
    </lineage>
</organism>
<proteinExistence type="predicted"/>
<dbReference type="Gene3D" id="3.40.50.620">
    <property type="entry name" value="HUPs"/>
    <property type="match status" value="1"/>
</dbReference>
<evidence type="ECO:0000313" key="1">
    <source>
        <dbReference type="EMBL" id="SDD75893.1"/>
    </source>
</evidence>